<reference evidence="3 4" key="1">
    <citation type="submission" date="2015-09" db="EMBL/GenBank/DDBJ databases">
        <authorList>
            <consortium name="Pathogen Informatics"/>
        </authorList>
    </citation>
    <scope>NUCLEOTIDE SEQUENCE [LARGE SCALE GENOMIC DNA]</scope>
    <source>
        <strain evidence="3 4">2789STDY5608838</strain>
    </source>
</reference>
<dbReference type="Proteomes" id="UP000095447">
    <property type="component" value="Unassembled WGS sequence"/>
</dbReference>
<evidence type="ECO:0000313" key="4">
    <source>
        <dbReference type="Proteomes" id="UP000095447"/>
    </source>
</evidence>
<feature type="compositionally biased region" description="Basic and acidic residues" evidence="1">
    <location>
        <begin position="113"/>
        <end position="135"/>
    </location>
</feature>
<protein>
    <submittedName>
        <fullName evidence="3">Transposase and inactivated derivatives</fullName>
    </submittedName>
</protein>
<dbReference type="InterPro" id="IPR036515">
    <property type="entry name" value="Transposase_17_sf"/>
</dbReference>
<proteinExistence type="predicted"/>
<accession>A0A174BMF0</accession>
<dbReference type="GO" id="GO:0004803">
    <property type="term" value="F:transposase activity"/>
    <property type="evidence" value="ECO:0007669"/>
    <property type="project" value="InterPro"/>
</dbReference>
<feature type="domain" description="Transposase IS200-like" evidence="2">
    <location>
        <begin position="20"/>
        <end position="55"/>
    </location>
</feature>
<dbReference type="Pfam" id="PF01797">
    <property type="entry name" value="Y1_Tnp"/>
    <property type="match status" value="1"/>
</dbReference>
<dbReference type="AlphaFoldDB" id="A0A174BMF0"/>
<name>A0A174BMF0_9FIRM</name>
<dbReference type="Gene3D" id="3.30.70.1290">
    <property type="entry name" value="Transposase IS200-like"/>
    <property type="match status" value="1"/>
</dbReference>
<evidence type="ECO:0000259" key="2">
    <source>
        <dbReference type="Pfam" id="PF01797"/>
    </source>
</evidence>
<dbReference type="GO" id="GO:0006313">
    <property type="term" value="P:DNA transposition"/>
    <property type="evidence" value="ECO:0007669"/>
    <property type="project" value="InterPro"/>
</dbReference>
<sequence>MEKDIFNINKNQLSYGRGYVYSLQYHLVWCTKYRKKVLKDGINLECKKMLQDLQRPEGKRKEKALSTGIIPETFVFAGKVEEDADSIQLWCGDTKTEYPGPSDNGDLSSGSRLPDRDLRTGLGRTEEDPGDKKAF</sequence>
<dbReference type="SUPFAM" id="SSF143422">
    <property type="entry name" value="Transposase IS200-like"/>
    <property type="match status" value="1"/>
</dbReference>
<feature type="region of interest" description="Disordered" evidence="1">
    <location>
        <begin position="92"/>
        <end position="135"/>
    </location>
</feature>
<dbReference type="EMBL" id="CYZA01000008">
    <property type="protein sequence ID" value="CUO00900.1"/>
    <property type="molecule type" value="Genomic_DNA"/>
</dbReference>
<evidence type="ECO:0000256" key="1">
    <source>
        <dbReference type="SAM" id="MobiDB-lite"/>
    </source>
</evidence>
<evidence type="ECO:0000313" key="3">
    <source>
        <dbReference type="EMBL" id="CUO00900.1"/>
    </source>
</evidence>
<organism evidence="3 4">
    <name type="scientific">Blautia obeum</name>
    <dbReference type="NCBI Taxonomy" id="40520"/>
    <lineage>
        <taxon>Bacteria</taxon>
        <taxon>Bacillati</taxon>
        <taxon>Bacillota</taxon>
        <taxon>Clostridia</taxon>
        <taxon>Lachnospirales</taxon>
        <taxon>Lachnospiraceae</taxon>
        <taxon>Blautia</taxon>
    </lineage>
</organism>
<dbReference type="GO" id="GO:0003677">
    <property type="term" value="F:DNA binding"/>
    <property type="evidence" value="ECO:0007669"/>
    <property type="project" value="InterPro"/>
</dbReference>
<gene>
    <name evidence="3" type="ORF">ERS852395_01902</name>
</gene>
<dbReference type="InterPro" id="IPR002686">
    <property type="entry name" value="Transposase_17"/>
</dbReference>